<comment type="caution">
    <text evidence="1">The sequence shown here is derived from an EMBL/GenBank/DDBJ whole genome shotgun (WGS) entry which is preliminary data.</text>
</comment>
<evidence type="ECO:0000313" key="2">
    <source>
        <dbReference type="Proteomes" id="UP001237642"/>
    </source>
</evidence>
<proteinExistence type="predicted"/>
<evidence type="ECO:0000313" key="1">
    <source>
        <dbReference type="EMBL" id="KAK1391492.1"/>
    </source>
</evidence>
<reference evidence="1" key="1">
    <citation type="submission" date="2023-02" db="EMBL/GenBank/DDBJ databases">
        <title>Genome of toxic invasive species Heracleum sosnowskyi carries increased number of genes despite the absence of recent whole-genome duplications.</title>
        <authorList>
            <person name="Schelkunov M."/>
            <person name="Shtratnikova V."/>
            <person name="Makarenko M."/>
            <person name="Klepikova A."/>
            <person name="Omelchenko D."/>
            <person name="Novikova G."/>
            <person name="Obukhova E."/>
            <person name="Bogdanov V."/>
            <person name="Penin A."/>
            <person name="Logacheva M."/>
        </authorList>
    </citation>
    <scope>NUCLEOTIDE SEQUENCE</scope>
    <source>
        <strain evidence="1">Hsosn_3</strain>
        <tissue evidence="1">Leaf</tissue>
    </source>
</reference>
<gene>
    <name evidence="1" type="ORF">POM88_010548</name>
</gene>
<reference evidence="1" key="2">
    <citation type="submission" date="2023-05" db="EMBL/GenBank/DDBJ databases">
        <authorList>
            <person name="Schelkunov M.I."/>
        </authorList>
    </citation>
    <scope>NUCLEOTIDE SEQUENCE</scope>
    <source>
        <strain evidence="1">Hsosn_3</strain>
        <tissue evidence="1">Leaf</tissue>
    </source>
</reference>
<dbReference type="AlphaFoldDB" id="A0AAD8ISU3"/>
<organism evidence="1 2">
    <name type="scientific">Heracleum sosnowskyi</name>
    <dbReference type="NCBI Taxonomy" id="360622"/>
    <lineage>
        <taxon>Eukaryota</taxon>
        <taxon>Viridiplantae</taxon>
        <taxon>Streptophyta</taxon>
        <taxon>Embryophyta</taxon>
        <taxon>Tracheophyta</taxon>
        <taxon>Spermatophyta</taxon>
        <taxon>Magnoliopsida</taxon>
        <taxon>eudicotyledons</taxon>
        <taxon>Gunneridae</taxon>
        <taxon>Pentapetalae</taxon>
        <taxon>asterids</taxon>
        <taxon>campanulids</taxon>
        <taxon>Apiales</taxon>
        <taxon>Apiaceae</taxon>
        <taxon>Apioideae</taxon>
        <taxon>apioid superclade</taxon>
        <taxon>Tordylieae</taxon>
        <taxon>Tordyliinae</taxon>
        <taxon>Heracleum</taxon>
    </lineage>
</organism>
<protein>
    <submittedName>
        <fullName evidence="1">Uncharacterized protein</fullName>
    </submittedName>
</protein>
<keyword evidence="2" id="KW-1185">Reference proteome</keyword>
<name>A0AAD8ISU3_9APIA</name>
<sequence>MDFAFENDFVLAVSCNYVRVRTLKSYSAFSDFALRAYESSFFAIFDHKIIEVDLVMNLAGKYIVVLGEIIYGMFSFYHDLKFMLVRFGGMDRVFKFMIATARDHFGMICLLLNGHNSRSVYRHYRDVISRDDSDAEECTGGLEEELVRKRSTIVDTDSVGVVFDVGFLNKKHDMCCVGVYKDDFVDLASVGKQADNGTEAYGDIGTDAAIMREGDHETATKGLQKSRGAVLSKVVGGRNVVEQDSATPFGHGNVGREDDA</sequence>
<dbReference type="EMBL" id="JAUIZM010000003">
    <property type="protein sequence ID" value="KAK1391492.1"/>
    <property type="molecule type" value="Genomic_DNA"/>
</dbReference>
<accession>A0AAD8ISU3</accession>
<dbReference type="Proteomes" id="UP001237642">
    <property type="component" value="Unassembled WGS sequence"/>
</dbReference>